<dbReference type="GO" id="GO:0000981">
    <property type="term" value="F:DNA-binding transcription factor activity, RNA polymerase II-specific"/>
    <property type="evidence" value="ECO:0007669"/>
    <property type="project" value="InterPro"/>
</dbReference>
<dbReference type="AlphaFoldDB" id="A0A8H7R4W9"/>
<accession>A0A8H7R4W9</accession>
<name>A0A8H7R4W9_9FUNG</name>
<dbReference type="CDD" id="cd12148">
    <property type="entry name" value="fungal_TF_MHR"/>
    <property type="match status" value="1"/>
</dbReference>
<dbReference type="SUPFAM" id="SSF57701">
    <property type="entry name" value="Zn2/Cys6 DNA-binding domain"/>
    <property type="match status" value="1"/>
</dbReference>
<reference evidence="8" key="1">
    <citation type="submission" date="2020-12" db="EMBL/GenBank/DDBJ databases">
        <title>Metabolic potential, ecology and presence of endohyphal bacteria is reflected in genomic diversity of Mucoromycotina.</title>
        <authorList>
            <person name="Muszewska A."/>
            <person name="Okrasinska A."/>
            <person name="Steczkiewicz K."/>
            <person name="Drgas O."/>
            <person name="Orlowska M."/>
            <person name="Perlinska-Lenart U."/>
            <person name="Aleksandrzak-Piekarczyk T."/>
            <person name="Szatraj K."/>
            <person name="Zielenkiewicz U."/>
            <person name="Pilsyk S."/>
            <person name="Malc E."/>
            <person name="Mieczkowski P."/>
            <person name="Kruszewska J.S."/>
            <person name="Biernat P."/>
            <person name="Pawlowska J."/>
        </authorList>
    </citation>
    <scope>NUCLEOTIDE SEQUENCE</scope>
    <source>
        <strain evidence="8">WA0000017839</strain>
    </source>
</reference>
<dbReference type="GO" id="GO:0005634">
    <property type="term" value="C:nucleus"/>
    <property type="evidence" value="ECO:0007669"/>
    <property type="project" value="UniProtKB-SubCell"/>
</dbReference>
<comment type="caution">
    <text evidence="8">The sequence shown here is derived from an EMBL/GenBank/DDBJ whole genome shotgun (WGS) entry which is preliminary data.</text>
</comment>
<dbReference type="PROSITE" id="PS00463">
    <property type="entry name" value="ZN2_CY6_FUNGAL_1"/>
    <property type="match status" value="1"/>
</dbReference>
<dbReference type="SMART" id="SM00066">
    <property type="entry name" value="GAL4"/>
    <property type="match status" value="1"/>
</dbReference>
<dbReference type="GO" id="GO:0008270">
    <property type="term" value="F:zinc ion binding"/>
    <property type="evidence" value="ECO:0007669"/>
    <property type="project" value="InterPro"/>
</dbReference>
<dbReference type="InterPro" id="IPR050815">
    <property type="entry name" value="TF_fung"/>
</dbReference>
<dbReference type="InterPro" id="IPR036864">
    <property type="entry name" value="Zn2-C6_fun-type_DNA-bd_sf"/>
</dbReference>
<feature type="domain" description="Zn(2)-C6 fungal-type" evidence="7">
    <location>
        <begin position="11"/>
        <end position="40"/>
    </location>
</feature>
<protein>
    <recommendedName>
        <fullName evidence="7">Zn(2)-C6 fungal-type domain-containing protein</fullName>
    </recommendedName>
</protein>
<dbReference type="CDD" id="cd00067">
    <property type="entry name" value="GAL4"/>
    <property type="match status" value="1"/>
</dbReference>
<evidence type="ECO:0000256" key="3">
    <source>
        <dbReference type="ARBA" id="ARBA00023015"/>
    </source>
</evidence>
<evidence type="ECO:0000259" key="7">
    <source>
        <dbReference type="PROSITE" id="PS50048"/>
    </source>
</evidence>
<dbReference type="EMBL" id="JAEPRD010000048">
    <property type="protein sequence ID" value="KAG2203907.1"/>
    <property type="molecule type" value="Genomic_DNA"/>
</dbReference>
<comment type="subcellular location">
    <subcellularLocation>
        <location evidence="1">Nucleus</location>
    </subcellularLocation>
</comment>
<organism evidence="8 9">
    <name type="scientific">Mucor saturninus</name>
    <dbReference type="NCBI Taxonomy" id="64648"/>
    <lineage>
        <taxon>Eukaryota</taxon>
        <taxon>Fungi</taxon>
        <taxon>Fungi incertae sedis</taxon>
        <taxon>Mucoromycota</taxon>
        <taxon>Mucoromycotina</taxon>
        <taxon>Mucoromycetes</taxon>
        <taxon>Mucorales</taxon>
        <taxon>Mucorineae</taxon>
        <taxon>Mucoraceae</taxon>
        <taxon>Mucor</taxon>
    </lineage>
</organism>
<dbReference type="Proteomes" id="UP000603453">
    <property type="component" value="Unassembled WGS sequence"/>
</dbReference>
<feature type="compositionally biased region" description="Polar residues" evidence="6">
    <location>
        <begin position="92"/>
        <end position="113"/>
    </location>
</feature>
<keyword evidence="5" id="KW-0539">Nucleus</keyword>
<keyword evidence="2" id="KW-0479">Metal-binding</keyword>
<keyword evidence="4" id="KW-0804">Transcription</keyword>
<sequence length="794" mass="92061">MSSETVLKKTPCNGCRERKRKCSYEQPCARCIKFNITCTFTVVPSPKDVEYIQELEYMKQIQDIQLQISTMESELCTLKLARDKNVEEIQTSRETNSLSPDTRSMSVHSQDSDSVYQIKTEKDESYYDYPSPVSMNNTLEYIPAQSNHYDSQHKQNQHRHHHYHQDRTFKKESRQELFAPLYQKQTIAKCKAIEATITKKSSQQPWTLTVQNGNMSIETHISSYAELMSHFEGMATTCLYQTSTSKLPFPILKEPCTPRDALGAALGMITWRKYGKSRFKSLAGYTPTLLHYDGATGVTVIAPTTSMETITMRLVYTYINCLHVQKFYIHVPSFIQLFMTERSVIQSPAVMALCSIICQQNCKHISAIIPEDALSDYGAYYFEQARELIADQFDEANLETLFTFTFLAVSKILIKDDKQADRYLCIAERIYNVLLPQYKSQDGSCSDESVLFARIYRCLHHSRSAILIHEIMETENPSRSVIPRIAHLMEDLDDAYIQPAQDDSPREKQYIQVRRHINQLRESIRMTIGNISAPDFMTFIGTFGHQVEMVMRHWYRHVLPVDFQLQIPLFEGTWTDIEFFTHLELECGDSPIPVMVTLILYNEYLIMSKSYVPKRPGDTPPDTTELLEKFKHVQNHACHHEGEGHDKMYHWVKIIQKLAHIKRGGGSSKDLTMNDEEILEFIKVLNISQIGFNIPFLHTAVVVALDMVRLFQFLLSRDYSCFLDLRWVMNTWQLLMRAAKYKYQQPGDEEVTLDRIRANLILCLNIMRDQLKSSRRDSSGSFVEMMEQEFKSLF</sequence>
<feature type="region of interest" description="Disordered" evidence="6">
    <location>
        <begin position="89"/>
        <end position="113"/>
    </location>
</feature>
<keyword evidence="9" id="KW-1185">Reference proteome</keyword>
<evidence type="ECO:0000313" key="8">
    <source>
        <dbReference type="EMBL" id="KAG2203907.1"/>
    </source>
</evidence>
<dbReference type="OrthoDB" id="4356994at2759"/>
<proteinExistence type="predicted"/>
<dbReference type="Gene3D" id="4.10.240.10">
    <property type="entry name" value="Zn(2)-C6 fungal-type DNA-binding domain"/>
    <property type="match status" value="1"/>
</dbReference>
<keyword evidence="3" id="KW-0805">Transcription regulation</keyword>
<dbReference type="InterPro" id="IPR001138">
    <property type="entry name" value="Zn2Cys6_DnaBD"/>
</dbReference>
<evidence type="ECO:0000256" key="6">
    <source>
        <dbReference type="SAM" id="MobiDB-lite"/>
    </source>
</evidence>
<dbReference type="Pfam" id="PF00172">
    <property type="entry name" value="Zn_clus"/>
    <property type="match status" value="1"/>
</dbReference>
<evidence type="ECO:0000256" key="4">
    <source>
        <dbReference type="ARBA" id="ARBA00023163"/>
    </source>
</evidence>
<dbReference type="PANTHER" id="PTHR47338:SF5">
    <property type="entry name" value="ZN(II)2CYS6 TRANSCRIPTION FACTOR (EUROFUNG)"/>
    <property type="match status" value="1"/>
</dbReference>
<evidence type="ECO:0000256" key="2">
    <source>
        <dbReference type="ARBA" id="ARBA00022723"/>
    </source>
</evidence>
<evidence type="ECO:0000256" key="1">
    <source>
        <dbReference type="ARBA" id="ARBA00004123"/>
    </source>
</evidence>
<gene>
    <name evidence="8" type="ORF">INT47_007490</name>
</gene>
<dbReference type="PANTHER" id="PTHR47338">
    <property type="entry name" value="ZN(II)2CYS6 TRANSCRIPTION FACTOR (EUROFUNG)-RELATED"/>
    <property type="match status" value="1"/>
</dbReference>
<evidence type="ECO:0000313" key="9">
    <source>
        <dbReference type="Proteomes" id="UP000603453"/>
    </source>
</evidence>
<dbReference type="PROSITE" id="PS50048">
    <property type="entry name" value="ZN2_CY6_FUNGAL_2"/>
    <property type="match status" value="1"/>
</dbReference>
<evidence type="ECO:0000256" key="5">
    <source>
        <dbReference type="ARBA" id="ARBA00023242"/>
    </source>
</evidence>